<accession>A0A1J3J6M3</accession>
<dbReference type="GO" id="GO:0016491">
    <property type="term" value="F:oxidoreductase activity"/>
    <property type="evidence" value="ECO:0007669"/>
    <property type="project" value="UniProtKB-KW"/>
</dbReference>
<organism evidence="3">
    <name type="scientific">Noccaea caerulescens</name>
    <name type="common">Alpine penny-cress</name>
    <name type="synonym">Thlaspi caerulescens</name>
    <dbReference type="NCBI Taxonomy" id="107243"/>
    <lineage>
        <taxon>Eukaryota</taxon>
        <taxon>Viridiplantae</taxon>
        <taxon>Streptophyta</taxon>
        <taxon>Embryophyta</taxon>
        <taxon>Tracheophyta</taxon>
        <taxon>Spermatophyta</taxon>
        <taxon>Magnoliopsida</taxon>
        <taxon>eudicotyledons</taxon>
        <taxon>Gunneridae</taxon>
        <taxon>Pentapetalae</taxon>
        <taxon>rosids</taxon>
        <taxon>malvids</taxon>
        <taxon>Brassicales</taxon>
        <taxon>Brassicaceae</taxon>
        <taxon>Coluteocarpeae</taxon>
        <taxon>Noccaea</taxon>
    </lineage>
</organism>
<keyword evidence="2" id="KW-0560">Oxidoreductase</keyword>
<dbReference type="SUPFAM" id="SSF56176">
    <property type="entry name" value="FAD-binding/transporter-associated domain-like"/>
    <property type="match status" value="1"/>
</dbReference>
<proteinExistence type="inferred from homology"/>
<evidence type="ECO:0000256" key="1">
    <source>
        <dbReference type="ARBA" id="ARBA00005466"/>
    </source>
</evidence>
<dbReference type="InterPro" id="IPR050432">
    <property type="entry name" value="FAD-linked_Oxidoreductases_BP"/>
</dbReference>
<comment type="similarity">
    <text evidence="1">Belongs to the oxygen-dependent FAD-linked oxidoreductase family.</text>
</comment>
<protein>
    <submittedName>
        <fullName evidence="3">Uncharacterized protein</fullName>
    </submittedName>
</protein>
<dbReference type="PANTHER" id="PTHR13878">
    <property type="entry name" value="GULONOLACTONE OXIDASE"/>
    <property type="match status" value="1"/>
</dbReference>
<sequence length="163" mass="18388">MLWFLSLFFFVAYASPPADPISCSSKGRNCTVVNSYGAFSDRATCTSAMVVYPATEDELLYVVSEGAQARQKMRVVTRFSHSMTRLACADGEKSRLISTEYLNKTLRIDRDAMTITVQEWCVASPTHRGCCESWTRVEDGTTLVGINGWWNDVDRSTWRFLGR</sequence>
<reference evidence="3" key="1">
    <citation type="submission" date="2016-07" db="EMBL/GenBank/DDBJ databases">
        <title>De novo transcriptome assembly of four accessions of the metal hyperaccumulator plant Noccaea caerulescens.</title>
        <authorList>
            <person name="Blande D."/>
            <person name="Halimaa P."/>
            <person name="Tervahauta A.I."/>
            <person name="Aarts M.G."/>
            <person name="Karenlampi S.O."/>
        </authorList>
    </citation>
    <scope>NUCLEOTIDE SEQUENCE</scope>
</reference>
<evidence type="ECO:0000256" key="2">
    <source>
        <dbReference type="ARBA" id="ARBA00023002"/>
    </source>
</evidence>
<dbReference type="Gene3D" id="3.30.465.10">
    <property type="match status" value="1"/>
</dbReference>
<gene>
    <name evidence="3" type="ORF">MP_TR22324_c42_g1_i1_g.65011</name>
</gene>
<dbReference type="InterPro" id="IPR016169">
    <property type="entry name" value="FAD-bd_PCMH_sub2"/>
</dbReference>
<evidence type="ECO:0000313" key="3">
    <source>
        <dbReference type="EMBL" id="JAU88099.1"/>
    </source>
</evidence>
<dbReference type="GO" id="GO:0050660">
    <property type="term" value="F:flavin adenine dinucleotide binding"/>
    <property type="evidence" value="ECO:0007669"/>
    <property type="project" value="InterPro"/>
</dbReference>
<dbReference type="AlphaFoldDB" id="A0A1J3J6M3"/>
<name>A0A1J3J6M3_NOCCA</name>
<dbReference type="PANTHER" id="PTHR13878:SF67">
    <property type="entry name" value="L-GULONOLACTONE OXIDASE 5"/>
    <property type="match status" value="1"/>
</dbReference>
<dbReference type="EMBL" id="GEVM01017839">
    <property type="protein sequence ID" value="JAU88099.1"/>
    <property type="molecule type" value="Transcribed_RNA"/>
</dbReference>
<dbReference type="InterPro" id="IPR036318">
    <property type="entry name" value="FAD-bd_PCMH-like_sf"/>
</dbReference>